<dbReference type="AlphaFoldDB" id="A0AAF0X3Y0"/>
<dbReference type="PANTHER" id="PTHR34122:SF1">
    <property type="entry name" value="EXPRESSED PROTEIN"/>
    <property type="match status" value="1"/>
</dbReference>
<evidence type="ECO:0000256" key="3">
    <source>
        <dbReference type="SAM" id="MobiDB-lite"/>
    </source>
</evidence>
<accession>A0AAF0X3Y0</accession>
<organism evidence="5 6">
    <name type="scientific">Daucus carota subsp. sativus</name>
    <name type="common">Carrot</name>
    <dbReference type="NCBI Taxonomy" id="79200"/>
    <lineage>
        <taxon>Eukaryota</taxon>
        <taxon>Viridiplantae</taxon>
        <taxon>Streptophyta</taxon>
        <taxon>Embryophyta</taxon>
        <taxon>Tracheophyta</taxon>
        <taxon>Spermatophyta</taxon>
        <taxon>Magnoliopsida</taxon>
        <taxon>eudicotyledons</taxon>
        <taxon>Gunneridae</taxon>
        <taxon>Pentapetalae</taxon>
        <taxon>asterids</taxon>
        <taxon>campanulids</taxon>
        <taxon>Apiales</taxon>
        <taxon>Apiaceae</taxon>
        <taxon>Apioideae</taxon>
        <taxon>Scandiceae</taxon>
        <taxon>Daucinae</taxon>
        <taxon>Daucus</taxon>
        <taxon>Daucus sect. Daucus</taxon>
    </lineage>
</organism>
<evidence type="ECO:0000259" key="4">
    <source>
        <dbReference type="PROSITE" id="PS51667"/>
    </source>
</evidence>
<feature type="region of interest" description="Disordered" evidence="3">
    <location>
        <begin position="110"/>
        <end position="176"/>
    </location>
</feature>
<proteinExistence type="predicted"/>
<sequence length="296" mass="32726">MRIRKRFSMLSTAPPVSDPQLNRSTLVQQTSSPLHPIQNMGGGADSDPAAHRLSSDQKPATMNNSLHSDKFEIKHKEEGEEENGSNNNSRKEYNFLAVGTVGETRVLPSLSSHPVEGRWDDGDEKIPSKKRKGGVEEEETVLKMKPKANKKFSTSGMQQNQVKAGSDESNSTLNNNTVKKMNKRGGAIMEGSRCSRVNGRGWRCCQQTLVGYSLCEHHLGKGRLRSISNVKGRKTPAAAAAATIAPQNEEDKYEDDDDDDDYNEEETKKPVVAKKKRMKVGMVKARSLSSLLNRTN</sequence>
<feature type="domain" description="WRC" evidence="4">
    <location>
        <begin position="188"/>
        <end position="232"/>
    </location>
</feature>
<dbReference type="InterPro" id="IPR014977">
    <property type="entry name" value="WRC_dom"/>
</dbReference>
<evidence type="ECO:0000256" key="2">
    <source>
        <dbReference type="PROSITE-ProRule" id="PRU01002"/>
    </source>
</evidence>
<dbReference type="PROSITE" id="PS51667">
    <property type="entry name" value="WRC"/>
    <property type="match status" value="1"/>
</dbReference>
<dbReference type="Pfam" id="PF08879">
    <property type="entry name" value="WRC"/>
    <property type="match status" value="1"/>
</dbReference>
<protein>
    <recommendedName>
        <fullName evidence="4">WRC domain-containing protein</fullName>
    </recommendedName>
</protein>
<keyword evidence="6" id="KW-1185">Reference proteome</keyword>
<name>A0AAF0X3Y0_DAUCS</name>
<reference evidence="5" key="1">
    <citation type="journal article" date="2016" name="Nat. Genet.">
        <title>A high-quality carrot genome assembly provides new insights into carotenoid accumulation and asterid genome evolution.</title>
        <authorList>
            <person name="Iorizzo M."/>
            <person name="Ellison S."/>
            <person name="Senalik D."/>
            <person name="Zeng P."/>
            <person name="Satapoomin P."/>
            <person name="Huang J."/>
            <person name="Bowman M."/>
            <person name="Iovene M."/>
            <person name="Sanseverino W."/>
            <person name="Cavagnaro P."/>
            <person name="Yildiz M."/>
            <person name="Macko-Podgorni A."/>
            <person name="Moranska E."/>
            <person name="Grzebelus E."/>
            <person name="Grzebelus D."/>
            <person name="Ashrafi H."/>
            <person name="Zheng Z."/>
            <person name="Cheng S."/>
            <person name="Spooner D."/>
            <person name="Van Deynze A."/>
            <person name="Simon P."/>
        </authorList>
    </citation>
    <scope>NUCLEOTIDE SEQUENCE</scope>
    <source>
        <tissue evidence="5">Leaf</tissue>
    </source>
</reference>
<dbReference type="Proteomes" id="UP000077755">
    <property type="component" value="Chromosome 5"/>
</dbReference>
<comment type="caution">
    <text evidence="2">Lacks conserved residue(s) required for the propagation of feature annotation.</text>
</comment>
<feature type="region of interest" description="Disordered" evidence="3">
    <location>
        <begin position="1"/>
        <end position="67"/>
    </location>
</feature>
<evidence type="ECO:0000313" key="5">
    <source>
        <dbReference type="EMBL" id="WOH00102.1"/>
    </source>
</evidence>
<gene>
    <name evidence="5" type="ORF">DCAR_0519459</name>
</gene>
<dbReference type="PANTHER" id="PTHR34122">
    <property type="entry name" value="EXPRESSED PROTEIN-RELATED"/>
    <property type="match status" value="1"/>
</dbReference>
<evidence type="ECO:0000313" key="6">
    <source>
        <dbReference type="Proteomes" id="UP000077755"/>
    </source>
</evidence>
<reference evidence="5" key="2">
    <citation type="submission" date="2022-03" db="EMBL/GenBank/DDBJ databases">
        <title>Draft title - Genomic analysis of global carrot germplasm unveils the trajectory of domestication and the origin of high carotenoid orange carrot.</title>
        <authorList>
            <person name="Iorizzo M."/>
            <person name="Ellison S."/>
            <person name="Senalik D."/>
            <person name="Macko-Podgorni A."/>
            <person name="Grzebelus D."/>
            <person name="Bostan H."/>
            <person name="Rolling W."/>
            <person name="Curaba J."/>
            <person name="Simon P."/>
        </authorList>
    </citation>
    <scope>NUCLEOTIDE SEQUENCE</scope>
    <source>
        <tissue evidence="5">Leaf</tissue>
    </source>
</reference>
<feature type="compositionally biased region" description="Polar residues" evidence="3">
    <location>
        <begin position="19"/>
        <end position="33"/>
    </location>
</feature>
<feature type="compositionally biased region" description="Acidic residues" evidence="3">
    <location>
        <begin position="251"/>
        <end position="264"/>
    </location>
</feature>
<feature type="compositionally biased region" description="Polar residues" evidence="3">
    <location>
        <begin position="56"/>
        <end position="66"/>
    </location>
</feature>
<feature type="region of interest" description="Disordered" evidence="3">
    <location>
        <begin position="237"/>
        <end position="278"/>
    </location>
</feature>
<feature type="compositionally biased region" description="Basic and acidic residues" evidence="3">
    <location>
        <begin position="115"/>
        <end position="127"/>
    </location>
</feature>
<feature type="compositionally biased region" description="Polar residues" evidence="3">
    <location>
        <begin position="151"/>
        <end position="176"/>
    </location>
</feature>
<dbReference type="EMBL" id="CP093347">
    <property type="protein sequence ID" value="WOH00102.1"/>
    <property type="molecule type" value="Genomic_DNA"/>
</dbReference>
<keyword evidence="1" id="KW-0539">Nucleus</keyword>
<evidence type="ECO:0000256" key="1">
    <source>
        <dbReference type="ARBA" id="ARBA00023242"/>
    </source>
</evidence>